<evidence type="ECO:0000313" key="9">
    <source>
        <dbReference type="Proteomes" id="UP000712527"/>
    </source>
</evidence>
<dbReference type="InterPro" id="IPR051805">
    <property type="entry name" value="Dehydratase_Activator_Redct"/>
</dbReference>
<dbReference type="NCBIfam" id="TIGR00241">
    <property type="entry name" value="CoA_E_activ"/>
    <property type="match status" value="1"/>
</dbReference>
<organism evidence="8 9">
    <name type="scientific">Olsenella profusa</name>
    <dbReference type="NCBI Taxonomy" id="138595"/>
    <lineage>
        <taxon>Bacteria</taxon>
        <taxon>Bacillati</taxon>
        <taxon>Actinomycetota</taxon>
        <taxon>Coriobacteriia</taxon>
        <taxon>Coriobacteriales</taxon>
        <taxon>Atopobiaceae</taxon>
        <taxon>Olsenella</taxon>
    </lineage>
</organism>
<dbReference type="PANTHER" id="PTHR32329">
    <property type="entry name" value="BIFUNCTIONAL PROTEIN [INCLUDES 2-HYDROXYACYL-COA DEHYDRATASE (N-TER) AND ITS ACTIVATOR DOMAIN (C_TERM)-RELATED"/>
    <property type="match status" value="1"/>
</dbReference>
<keyword evidence="9" id="KW-1185">Reference proteome</keyword>
<proteinExistence type="predicted"/>
<dbReference type="Proteomes" id="UP000712527">
    <property type="component" value="Unassembled WGS sequence"/>
</dbReference>
<gene>
    <name evidence="8" type="ORF">H9X80_01580</name>
</gene>
<evidence type="ECO:0000256" key="5">
    <source>
        <dbReference type="SAM" id="MobiDB-lite"/>
    </source>
</evidence>
<dbReference type="CDD" id="cd24035">
    <property type="entry name" value="ASKHA_NBD_O66634-like_rpt2"/>
    <property type="match status" value="1"/>
</dbReference>
<dbReference type="InterPro" id="IPR008275">
    <property type="entry name" value="CoA_E_activase_dom"/>
</dbReference>
<dbReference type="InterPro" id="IPR018709">
    <property type="entry name" value="CoA_activase_DUF2229"/>
</dbReference>
<feature type="compositionally biased region" description="Basic and acidic residues" evidence="5">
    <location>
        <begin position="301"/>
        <end position="320"/>
    </location>
</feature>
<keyword evidence="3" id="KW-0408">Iron</keyword>
<dbReference type="Pfam" id="PF09989">
    <property type="entry name" value="DUF2229"/>
    <property type="match status" value="1"/>
</dbReference>
<evidence type="ECO:0000256" key="4">
    <source>
        <dbReference type="ARBA" id="ARBA00023014"/>
    </source>
</evidence>
<comment type="cofactor">
    <cofactor evidence="1">
        <name>[4Fe-4S] cluster</name>
        <dbReference type="ChEBI" id="CHEBI:49883"/>
    </cofactor>
</comment>
<dbReference type="PANTHER" id="PTHR32329:SF4">
    <property type="entry name" value="ACTIVATOR OF 2-HYDROXYACYL-COA DEHYDRATASE"/>
    <property type="match status" value="1"/>
</dbReference>
<evidence type="ECO:0000259" key="6">
    <source>
        <dbReference type="Pfam" id="PF01869"/>
    </source>
</evidence>
<name>A0ABS2F133_9ACTN</name>
<dbReference type="Pfam" id="PF01869">
    <property type="entry name" value="BcrAD_BadFG"/>
    <property type="match status" value="2"/>
</dbReference>
<accession>A0ABS2F133</accession>
<dbReference type="InterPro" id="IPR002731">
    <property type="entry name" value="ATPase_BadF"/>
</dbReference>
<dbReference type="SUPFAM" id="SSF53067">
    <property type="entry name" value="Actin-like ATPase domain"/>
    <property type="match status" value="2"/>
</dbReference>
<dbReference type="CDD" id="cd24034">
    <property type="entry name" value="ASKHA_NBD_O66634-like_rpt1"/>
    <property type="match status" value="1"/>
</dbReference>
<feature type="region of interest" description="Disordered" evidence="5">
    <location>
        <begin position="289"/>
        <end position="320"/>
    </location>
</feature>
<evidence type="ECO:0000256" key="2">
    <source>
        <dbReference type="ARBA" id="ARBA00022723"/>
    </source>
</evidence>
<comment type="caution">
    <text evidence="8">The sequence shown here is derived from an EMBL/GenBank/DDBJ whole genome shotgun (WGS) entry which is preliminary data.</text>
</comment>
<evidence type="ECO:0000259" key="7">
    <source>
        <dbReference type="Pfam" id="PF09989"/>
    </source>
</evidence>
<dbReference type="InterPro" id="IPR043129">
    <property type="entry name" value="ATPase_NBD"/>
</dbReference>
<evidence type="ECO:0000256" key="3">
    <source>
        <dbReference type="ARBA" id="ARBA00023004"/>
    </source>
</evidence>
<keyword evidence="4" id="KW-0411">Iron-sulfur</keyword>
<feature type="domain" description="ATPase BadF/BadG/BcrA/BcrD type" evidence="6">
    <location>
        <begin position="2"/>
        <end position="257"/>
    </location>
</feature>
<protein>
    <submittedName>
        <fullName evidence="8">2-hydroxyacyl-CoA dehydratase</fullName>
    </submittedName>
</protein>
<feature type="domain" description="DUF2229" evidence="7">
    <location>
        <begin position="710"/>
        <end position="929"/>
    </location>
</feature>
<keyword evidence="2" id="KW-0479">Metal-binding</keyword>
<evidence type="ECO:0000256" key="1">
    <source>
        <dbReference type="ARBA" id="ARBA00001966"/>
    </source>
</evidence>
<feature type="domain" description="ATPase BadF/BadG/BcrA/BcrD type" evidence="6">
    <location>
        <begin position="331"/>
        <end position="585"/>
    </location>
</feature>
<reference evidence="8 9" key="1">
    <citation type="journal article" date="2021" name="Sci. Rep.">
        <title>The distribution of antibiotic resistance genes in chicken gut microbiota commensals.</title>
        <authorList>
            <person name="Juricova H."/>
            <person name="Matiasovicova J."/>
            <person name="Kubasova T."/>
            <person name="Cejkova D."/>
            <person name="Rychlik I."/>
        </authorList>
    </citation>
    <scope>NUCLEOTIDE SEQUENCE [LARGE SCALE GENOMIC DNA]</scope>
    <source>
        <strain evidence="8 9">An794</strain>
    </source>
</reference>
<dbReference type="EMBL" id="JACSNQ010000002">
    <property type="protein sequence ID" value="MBM6774244.1"/>
    <property type="molecule type" value="Genomic_DNA"/>
</dbReference>
<evidence type="ECO:0000313" key="8">
    <source>
        <dbReference type="EMBL" id="MBM6774244.1"/>
    </source>
</evidence>
<sequence length="1503" mass="163955">MGSTTVKVVALEPDGSTAGHAVFSRYVRHGARQARTAAEVLEELAATFPGASFDAALTGSGATTLADELVLPYVQEVVSNSIAVRALYPQARTAIELGGQDAKIVFFERDQRNGELTVSNMRMNGSCAGGTGAFLDEIASLLKVAPEDFDALASAGKTVYDISGRCGVYAKTDIQPLINQGVSKEDIALSSLHAIAKQTIGGLAQGLDIVAPVVFEGGPLTFDPTLVRVFAERLGLSADETLVPDHAETIMALGAALAVDQLFSDRATALDVPTAARALRELDARPHVADEEPAEPFFSSEAERRRFEERHAAPAEPAPREPVDGVLKVYLGIDSGSTTTKFALVDEDGTLVDSFYASNEGEPLDVAARALRELDRRHRAAGHRLEVLGVGTTGYGELMFAKAFGADYHVVETVAHARAVRDLVPDATFVLDIGGQDMKAIWLDEGVITNVVVNEACSSGCGSFLETFARTLGIPVEGIAEAAFRSDAPARLGSRCTVFMTSSIVTEQRNGKTPDDIMAGLCRSIIENVFTKVVRVPSMDALGDKIVVQGGTFLNDAVLRAFEQRVGRPVTRSPHAGLMGAIGVAQLVREKAAQTLHATGCVQPSSFIGFPALADFSYTTEAGLPCPFCQNHCSRTRITFSSGASWVTGNRCPRGEVVGDPKDPDVRARERAVRERTSRVPNLFAERERLLFRSYPVEPVRDLGPDAPVIGLPRVLALWEWAPFWTTLLKAAGYRVKLSRKSTRAIYERGLPAVTSDTVCFPAKLVHGHLRDLHDQGVDRIFMPSVTTVPSDNASKESQSMCAVVKGYPLVVANSDNPSDRWGVPFDAPLFHWYSDEDRERQLVAYLTSWAGLTREQARSAVRQATAAQEAFREELERRGREVVAGVEKDGGYAVVLASRPYQNDELVNHDLPRMFVEAGIPVLTADSVPGVHEVDLSMSRIDVVNNFHERMLGSAVIASRDPRLEYVQLVSFGCGHDAYLSDEISRLMHEIGDKAPLVLKLDESDATGPLGIRVRSFVETVRERRAKERAEGVVPEPRPLTDPYPNKFERGDEKVYTVLVPNTSHAFSRLMAAAARRQDVRAVPLEIGREEAIRLGKRYVHNDICFPAQIVIGEVLAELERGTYDPSSTAVMMAKYVGDCRLTHYGALLRKALDDAGYEQVPIITNDGEDSHDMHPGFRLGLFSSVDIALALPMIDVLEALLRKIRPYELEAGAADAAFERAMDALIDGLVAHGARGAIRGFKQGLAEMSSVAYDRSHPRPRVLIVGEYLLNFHPGANHEIERYLEANGFEIVEARMTDVIRKSYSYKHAQSEDYHVSIPLKDCVWNATVDDVFSVTLALTDKIARDCPLYERPASMDELAEKSNPIIHRTFDAGEGILIPAEILEQAAHGVRNFVILQPFGCLPNHVVGRGIIKRVKELYPDAQVLPLDYDPDVSQVNIENRLQMLVMDARADVAPEEPAEAPRSVVESIDQWGRDAIAAAERALDAAAGQTVRQTARDSR</sequence>
<dbReference type="Gene3D" id="3.30.420.40">
    <property type="match status" value="4"/>
</dbReference>